<evidence type="ECO:0000256" key="2">
    <source>
        <dbReference type="ARBA" id="ARBA00022490"/>
    </source>
</evidence>
<evidence type="ECO:0000256" key="1">
    <source>
        <dbReference type="ARBA" id="ARBA00004245"/>
    </source>
</evidence>
<accession>A0A077QPZ4</accession>
<sequence>MTLGQGMQSFSQPMPLSKHVSNQIQPDRDVSHMQTQPSSVHDDRVNLPIVSTIEADQTDLRARHALKHEQLSSEDYVELTRISRKKDDIEQHIANLQSWPSWDPFKDVASYSADVQSLKRSKDVLDGLKSSLRDRQDKCNRLEHDIQQFNVDEMKRLRTVAKAISKRHLSGPDTDLLELALETVYALDKLLRLLRERRIEHDLTELRLQWETTICSSWADVVSLRRDIDSFEQKCNTLMVSKLTGNSASLVEADPSQARGDGATTIDTTPGSDKKRVTSLTYSSVKLATESVKLEASRLVLRVKSFGTEKVRSAGRLLDLLIDQRQVPEKLIDEQEKLEDALPQPLAIEAKSLEIFSRLNQAEASDSKPEITQPRAIATGPSVMSVPILGIGDIVSDLPSRTNAAERNLVPVKNIYRSISIGARSRQTSFSSTTSTPVQLPPNRYRSDPRDALDIAVGRIVNRMPISVSVKSASFEDIPASYRSSTRKDLSGQYWIGDPEPRLCFCRVLPSNLVMVRVGGGWQELSQFLKQHYAHLSARGIHEDDKRMRECAVAPASHLTWLRSASGPVESPRLRSKSSVGSLRLHDSVRVGSPSQPMRMVTMPTMRTNSILRSGSNSFIRDLSSSTPEQAPIEHSDISLSTSRRNAGLSSSDSGSSIIIRSLSPSL</sequence>
<feature type="region of interest" description="Disordered" evidence="4">
    <location>
        <begin position="618"/>
        <end position="656"/>
    </location>
</feature>
<name>A0A077QPZ4_9BASI</name>
<keyword evidence="2" id="KW-0963">Cytoplasm</keyword>
<dbReference type="InterPro" id="IPR003108">
    <property type="entry name" value="GAR_dom"/>
</dbReference>
<reference evidence="6" key="1">
    <citation type="journal article" date="2014" name="Genome Biol. Evol.">
        <title>Gene Loss Rather Than Gene Gain Is Associated with a Host Jump from Monocots to Dicots in the Smut Fungus Melanopsichium pennsylvanicum.</title>
        <authorList>
            <person name="Sharma R."/>
            <person name="Mishra B."/>
            <person name="Runge F."/>
            <person name="Thines M."/>
        </authorList>
    </citation>
    <scope>NUCLEOTIDE SEQUENCE</scope>
    <source>
        <strain evidence="6">4</strain>
    </source>
</reference>
<dbReference type="Pfam" id="PF02187">
    <property type="entry name" value="GAS2"/>
    <property type="match status" value="1"/>
</dbReference>
<dbReference type="GO" id="GO:0008017">
    <property type="term" value="F:microtubule binding"/>
    <property type="evidence" value="ECO:0007669"/>
    <property type="project" value="InterPro"/>
</dbReference>
<feature type="domain" description="GAR" evidence="5">
    <location>
        <begin position="448"/>
        <end position="536"/>
    </location>
</feature>
<evidence type="ECO:0000256" key="3">
    <source>
        <dbReference type="ARBA" id="ARBA00023212"/>
    </source>
</evidence>
<feature type="region of interest" description="Disordered" evidence="4">
    <location>
        <begin position="253"/>
        <end position="272"/>
    </location>
</feature>
<dbReference type="GO" id="GO:0005856">
    <property type="term" value="C:cytoskeleton"/>
    <property type="evidence" value="ECO:0007669"/>
    <property type="project" value="UniProtKB-SubCell"/>
</dbReference>
<dbReference type="Gene3D" id="3.30.920.20">
    <property type="entry name" value="Gas2-like domain"/>
    <property type="match status" value="1"/>
</dbReference>
<comment type="subcellular location">
    <subcellularLocation>
        <location evidence="1">Cytoplasm</location>
        <location evidence="1">Cytoskeleton</location>
    </subcellularLocation>
</comment>
<proteinExistence type="predicted"/>
<dbReference type="PROSITE" id="PS51460">
    <property type="entry name" value="GAR"/>
    <property type="match status" value="1"/>
</dbReference>
<dbReference type="EMBL" id="HG529495">
    <property type="protein sequence ID" value="CDI51200.1"/>
    <property type="molecule type" value="Genomic_DNA"/>
</dbReference>
<dbReference type="SUPFAM" id="SSF143575">
    <property type="entry name" value="GAS2 domain-like"/>
    <property type="match status" value="1"/>
</dbReference>
<dbReference type="InterPro" id="IPR036534">
    <property type="entry name" value="GAR_dom_sf"/>
</dbReference>
<evidence type="ECO:0000256" key="4">
    <source>
        <dbReference type="SAM" id="MobiDB-lite"/>
    </source>
</evidence>
<dbReference type="SMART" id="SM00243">
    <property type="entry name" value="GAS2"/>
    <property type="match status" value="1"/>
</dbReference>
<feature type="compositionally biased region" description="Polar residues" evidence="4">
    <location>
        <begin position="618"/>
        <end position="629"/>
    </location>
</feature>
<feature type="region of interest" description="Disordered" evidence="4">
    <location>
        <begin position="1"/>
        <end position="23"/>
    </location>
</feature>
<keyword evidence="3" id="KW-0206">Cytoskeleton</keyword>
<organism evidence="6">
    <name type="scientific">Melanopsichium pennsylvanicum 4</name>
    <dbReference type="NCBI Taxonomy" id="1398559"/>
    <lineage>
        <taxon>Eukaryota</taxon>
        <taxon>Fungi</taxon>
        <taxon>Dikarya</taxon>
        <taxon>Basidiomycota</taxon>
        <taxon>Ustilaginomycotina</taxon>
        <taxon>Ustilaginomycetes</taxon>
        <taxon>Ustilaginales</taxon>
        <taxon>Ustilaginaceae</taxon>
        <taxon>Melanopsichium</taxon>
    </lineage>
</organism>
<evidence type="ECO:0000313" key="6">
    <source>
        <dbReference type="EMBL" id="CDI51200.1"/>
    </source>
</evidence>
<dbReference type="AlphaFoldDB" id="A0A077QPZ4"/>
<protein>
    <submittedName>
        <fullName evidence="6">Related to cytoplasmic structural protein</fullName>
    </submittedName>
</protein>
<evidence type="ECO:0000259" key="5">
    <source>
        <dbReference type="PROSITE" id="PS51460"/>
    </source>
</evidence>